<evidence type="ECO:0000256" key="9">
    <source>
        <dbReference type="ARBA" id="ARBA00023242"/>
    </source>
</evidence>
<dbReference type="PANTHER" id="PTHR13403">
    <property type="entry name" value="SNURPORTIN1 RNUT1 PROTEIN RNA, U TRANSPORTER 1"/>
    <property type="match status" value="1"/>
</dbReference>
<keyword evidence="8" id="KW-0694">RNA-binding</keyword>
<dbReference type="GO" id="GO:0005737">
    <property type="term" value="C:cytoplasm"/>
    <property type="evidence" value="ECO:0007669"/>
    <property type="project" value="UniProtKB-SubCell"/>
</dbReference>
<reference evidence="12 13" key="1">
    <citation type="submission" date="2024-11" db="EMBL/GenBank/DDBJ databases">
        <title>A near-complete genome assembly of Cinchona calisaya.</title>
        <authorList>
            <person name="Lian D.C."/>
            <person name="Zhao X.W."/>
            <person name="Wei L."/>
        </authorList>
    </citation>
    <scope>NUCLEOTIDE SEQUENCE [LARGE SCALE GENOMIC DNA]</scope>
    <source>
        <tissue evidence="12">Nenye</tissue>
    </source>
</reference>
<evidence type="ECO:0000313" key="12">
    <source>
        <dbReference type="EMBL" id="KAL3499146.1"/>
    </source>
</evidence>
<dbReference type="InterPro" id="IPR047857">
    <property type="entry name" value="Snurportin1_C"/>
</dbReference>
<dbReference type="InterPro" id="IPR017336">
    <property type="entry name" value="Snurportin-1"/>
</dbReference>
<evidence type="ECO:0000256" key="10">
    <source>
        <dbReference type="SAM" id="MobiDB-lite"/>
    </source>
</evidence>
<keyword evidence="13" id="KW-1185">Reference proteome</keyword>
<dbReference type="PANTHER" id="PTHR13403:SF6">
    <property type="entry name" value="SNURPORTIN-1"/>
    <property type="match status" value="1"/>
</dbReference>
<evidence type="ECO:0000256" key="7">
    <source>
        <dbReference type="ARBA" id="ARBA00022490"/>
    </source>
</evidence>
<comment type="similarity">
    <text evidence="4">Belongs to the snurportin family.</text>
</comment>
<evidence type="ECO:0000256" key="8">
    <source>
        <dbReference type="ARBA" id="ARBA00022884"/>
    </source>
</evidence>
<keyword evidence="7" id="KW-0963">Cytoplasm</keyword>
<comment type="caution">
    <text evidence="12">The sequence shown here is derived from an EMBL/GenBank/DDBJ whole genome shotgun (WGS) entry which is preliminary data.</text>
</comment>
<feature type="region of interest" description="Disordered" evidence="10">
    <location>
        <begin position="32"/>
        <end position="62"/>
    </location>
</feature>
<dbReference type="AlphaFoldDB" id="A0ABD2XUQ9"/>
<evidence type="ECO:0000256" key="4">
    <source>
        <dbReference type="ARBA" id="ARBA00007540"/>
    </source>
</evidence>
<dbReference type="Pfam" id="PF21974">
    <property type="entry name" value="SPN1_m3Gcap_bd"/>
    <property type="match status" value="1"/>
</dbReference>
<keyword evidence="6" id="KW-0813">Transport</keyword>
<sequence length="270" mass="30547">MVLMIQVSNQKLLWISMFDCISNCRPFKRPALSGQQRKEPQLELDPDDIEPDPEERQSPGKTCDVRQATKLRGAKARRWFAKLHMLPEWRIDIPSNLNTDWYVFARPAGKQYFVVSSDGTTISRLCNGILLYRFPSALPNGSRTNNALRSGQSYCLLDCIFHEVGACDAPSSYRKYRFGMVPVYNHDQEGPNQCLIIQQTGLHTGNLLCFAINDGGLAFVDGKIEKVDLKYLGPSNPAHTFADCYSKVMFQYIVRHSPLQVEHLFASIGP</sequence>
<accession>A0ABD2XUQ9</accession>
<feature type="domain" description="Snurportin-1 m3G cap-binding" evidence="11">
    <location>
        <begin position="85"/>
        <end position="164"/>
    </location>
</feature>
<keyword evidence="9" id="KW-0539">Nucleus</keyword>
<dbReference type="EMBL" id="JBJUIK010000016">
    <property type="protein sequence ID" value="KAL3499146.1"/>
    <property type="molecule type" value="Genomic_DNA"/>
</dbReference>
<dbReference type="Proteomes" id="UP001630127">
    <property type="component" value="Unassembled WGS sequence"/>
</dbReference>
<evidence type="ECO:0000256" key="2">
    <source>
        <dbReference type="ARBA" id="ARBA00004123"/>
    </source>
</evidence>
<dbReference type="Gene3D" id="3.30.470.30">
    <property type="entry name" value="DNA ligase/mRNA capping enzyme"/>
    <property type="match status" value="1"/>
</dbReference>
<evidence type="ECO:0000256" key="3">
    <source>
        <dbReference type="ARBA" id="ARBA00004496"/>
    </source>
</evidence>
<evidence type="ECO:0000256" key="1">
    <source>
        <dbReference type="ARBA" id="ARBA00003975"/>
    </source>
</evidence>
<gene>
    <name evidence="12" type="ORF">ACH5RR_038239</name>
</gene>
<comment type="subcellular location">
    <subcellularLocation>
        <location evidence="3">Cytoplasm</location>
    </subcellularLocation>
    <subcellularLocation>
        <location evidence="2">Nucleus</location>
    </subcellularLocation>
</comment>
<dbReference type="GO" id="GO:0003723">
    <property type="term" value="F:RNA binding"/>
    <property type="evidence" value="ECO:0007669"/>
    <property type="project" value="UniProtKB-KW"/>
</dbReference>
<protein>
    <recommendedName>
        <fullName evidence="5">Snurportin-1</fullName>
    </recommendedName>
</protein>
<comment type="function">
    <text evidence="1">Functions as an U snRNP-specific nuclear import adapter. Involved in the trimethylguanosine (m3G)-cap-dependent nuclear import of U snRNPs. Binds specifically to the terminal m3G-cap U snRNAs.</text>
</comment>
<evidence type="ECO:0000259" key="11">
    <source>
        <dbReference type="Pfam" id="PF21974"/>
    </source>
</evidence>
<organism evidence="12 13">
    <name type="scientific">Cinchona calisaya</name>
    <dbReference type="NCBI Taxonomy" id="153742"/>
    <lineage>
        <taxon>Eukaryota</taxon>
        <taxon>Viridiplantae</taxon>
        <taxon>Streptophyta</taxon>
        <taxon>Embryophyta</taxon>
        <taxon>Tracheophyta</taxon>
        <taxon>Spermatophyta</taxon>
        <taxon>Magnoliopsida</taxon>
        <taxon>eudicotyledons</taxon>
        <taxon>Gunneridae</taxon>
        <taxon>Pentapetalae</taxon>
        <taxon>asterids</taxon>
        <taxon>lamiids</taxon>
        <taxon>Gentianales</taxon>
        <taxon>Rubiaceae</taxon>
        <taxon>Cinchonoideae</taxon>
        <taxon>Cinchoneae</taxon>
        <taxon>Cinchona</taxon>
    </lineage>
</organism>
<proteinExistence type="inferred from homology"/>
<evidence type="ECO:0000313" key="13">
    <source>
        <dbReference type="Proteomes" id="UP001630127"/>
    </source>
</evidence>
<feature type="compositionally biased region" description="Acidic residues" evidence="10">
    <location>
        <begin position="42"/>
        <end position="53"/>
    </location>
</feature>
<dbReference type="GO" id="GO:0005634">
    <property type="term" value="C:nucleus"/>
    <property type="evidence" value="ECO:0007669"/>
    <property type="project" value="UniProtKB-SubCell"/>
</dbReference>
<evidence type="ECO:0000256" key="6">
    <source>
        <dbReference type="ARBA" id="ARBA00022448"/>
    </source>
</evidence>
<evidence type="ECO:0000256" key="5">
    <source>
        <dbReference type="ARBA" id="ARBA00016034"/>
    </source>
</evidence>
<name>A0ABD2XUQ9_9GENT</name>